<organism evidence="1 2">
    <name type="scientific">Siphonobacter curvatus</name>
    <dbReference type="NCBI Taxonomy" id="2094562"/>
    <lineage>
        <taxon>Bacteria</taxon>
        <taxon>Pseudomonadati</taxon>
        <taxon>Bacteroidota</taxon>
        <taxon>Cytophagia</taxon>
        <taxon>Cytophagales</taxon>
        <taxon>Cytophagaceae</taxon>
        <taxon>Siphonobacter</taxon>
    </lineage>
</organism>
<dbReference type="InterPro" id="IPR007485">
    <property type="entry name" value="LPS_assembly_LptE"/>
</dbReference>
<sequence>MRLMKSSPFRGNKALSRTLLLLLILLPGVLLNGCGPYSFSPGGKLSADLKTITINNFVMNAAGGPATLPNTFTEQLKEYFQRNTRLQLKPGGDGDLLIEGAITGYDVTPQAPTAQDKAGLNRLTVTVTVRFVNTKDESASFEQPFSFFRDFPQNQTLNQVEGQLIPPILEQIILDIFNKTAGDW</sequence>
<dbReference type="GO" id="GO:0043165">
    <property type="term" value="P:Gram-negative-bacterium-type cell outer membrane assembly"/>
    <property type="evidence" value="ECO:0007669"/>
    <property type="project" value="InterPro"/>
</dbReference>
<reference evidence="2" key="1">
    <citation type="submission" date="2018-02" db="EMBL/GenBank/DDBJ databases">
        <title>Genome sequencing of Solimonas sp. HR-BB.</title>
        <authorList>
            <person name="Lee Y."/>
            <person name="Jeon C.O."/>
        </authorList>
    </citation>
    <scope>NUCLEOTIDE SEQUENCE [LARGE SCALE GENOMIC DNA]</scope>
    <source>
        <strain evidence="2">HR-U</strain>
    </source>
</reference>
<gene>
    <name evidence="1" type="ORF">C5O19_11585</name>
</gene>
<dbReference type="Pfam" id="PF04390">
    <property type="entry name" value="LptE"/>
    <property type="match status" value="1"/>
</dbReference>
<keyword evidence="2" id="KW-1185">Reference proteome</keyword>
<dbReference type="AlphaFoldDB" id="A0A2S7IR84"/>
<name>A0A2S7IR84_9BACT</name>
<accession>A0A2S7IR84</accession>
<protein>
    <recommendedName>
        <fullName evidence="3">LptE family protein</fullName>
    </recommendedName>
</protein>
<evidence type="ECO:0000313" key="1">
    <source>
        <dbReference type="EMBL" id="PQA60225.1"/>
    </source>
</evidence>
<comment type="caution">
    <text evidence="1">The sequence shown here is derived from an EMBL/GenBank/DDBJ whole genome shotgun (WGS) entry which is preliminary data.</text>
</comment>
<evidence type="ECO:0008006" key="3">
    <source>
        <dbReference type="Google" id="ProtNLM"/>
    </source>
</evidence>
<proteinExistence type="predicted"/>
<dbReference type="EMBL" id="PTRA01000001">
    <property type="protein sequence ID" value="PQA60225.1"/>
    <property type="molecule type" value="Genomic_DNA"/>
</dbReference>
<evidence type="ECO:0000313" key="2">
    <source>
        <dbReference type="Proteomes" id="UP000239590"/>
    </source>
</evidence>
<dbReference type="GO" id="GO:0019867">
    <property type="term" value="C:outer membrane"/>
    <property type="evidence" value="ECO:0007669"/>
    <property type="project" value="InterPro"/>
</dbReference>
<dbReference type="OrthoDB" id="9790776at2"/>
<dbReference type="Proteomes" id="UP000239590">
    <property type="component" value="Unassembled WGS sequence"/>
</dbReference>